<accession>A0A9W9PNK7</accession>
<dbReference type="OrthoDB" id="2533647at2759"/>
<dbReference type="Proteomes" id="UP001147746">
    <property type="component" value="Unassembled WGS sequence"/>
</dbReference>
<feature type="domain" description="SnoaL-like" evidence="1">
    <location>
        <begin position="27"/>
        <end position="148"/>
    </location>
</feature>
<comment type="caution">
    <text evidence="2">The sequence shown here is derived from an EMBL/GenBank/DDBJ whole genome shotgun (WGS) entry which is preliminary data.</text>
</comment>
<reference evidence="2" key="2">
    <citation type="journal article" date="2023" name="IMA Fungus">
        <title>Comparative genomic study of the Penicillium genus elucidates a diverse pangenome and 15 lateral gene transfer events.</title>
        <authorList>
            <person name="Petersen C."/>
            <person name="Sorensen T."/>
            <person name="Nielsen M.R."/>
            <person name="Sondergaard T.E."/>
            <person name="Sorensen J.L."/>
            <person name="Fitzpatrick D.A."/>
            <person name="Frisvad J.C."/>
            <person name="Nielsen K.L."/>
        </authorList>
    </citation>
    <scope>NUCLEOTIDE SEQUENCE</scope>
    <source>
        <strain evidence="2">IBT 21472</strain>
    </source>
</reference>
<evidence type="ECO:0000259" key="1">
    <source>
        <dbReference type="Pfam" id="PF13577"/>
    </source>
</evidence>
<dbReference type="SUPFAM" id="SSF54427">
    <property type="entry name" value="NTF2-like"/>
    <property type="match status" value="1"/>
</dbReference>
<name>A0A9W9PNK7_9EURO</name>
<reference evidence="2" key="1">
    <citation type="submission" date="2022-12" db="EMBL/GenBank/DDBJ databases">
        <authorList>
            <person name="Petersen C."/>
        </authorList>
    </citation>
    <scope>NUCLEOTIDE SEQUENCE</scope>
    <source>
        <strain evidence="2">IBT 21472</strain>
    </source>
</reference>
<sequence length="237" mass="27106">MVYNITEKETQAKTWNHINGTEADKFDRFCVSELCKGWPVYRDASEWNHYRDLFVKEGAFVFTTWSGGLTIDDFITASVKGRANGDFIMHRENGTLVDLNPATGRAVGKMKATITQRFNWDGVEFDVECDCRFINFCVKEGGDWKVVYIKLFYEKDRLVPVDGKSVPKFDPAELEKYTPGYQYLSVAQAHLGHPILNDLPTMNNAAFYQLYEAMDAWLEARPAGDLLEIPKNASPRY</sequence>
<dbReference type="InterPro" id="IPR037401">
    <property type="entry name" value="SnoaL-like"/>
</dbReference>
<dbReference type="AlphaFoldDB" id="A0A9W9PNK7"/>
<dbReference type="EMBL" id="JAPZBO010000009">
    <property type="protein sequence ID" value="KAJ5302816.1"/>
    <property type="molecule type" value="Genomic_DNA"/>
</dbReference>
<gene>
    <name evidence="2" type="ORF">N7476_009615</name>
</gene>
<keyword evidence="3" id="KW-1185">Reference proteome</keyword>
<proteinExistence type="predicted"/>
<dbReference type="Gene3D" id="3.10.450.50">
    <property type="match status" value="1"/>
</dbReference>
<protein>
    <submittedName>
        <fullName evidence="2">Catabolic 3-dehydroquinase</fullName>
    </submittedName>
</protein>
<evidence type="ECO:0000313" key="3">
    <source>
        <dbReference type="Proteomes" id="UP001147746"/>
    </source>
</evidence>
<dbReference type="InterPro" id="IPR032710">
    <property type="entry name" value="NTF2-like_dom_sf"/>
</dbReference>
<organism evidence="2 3">
    <name type="scientific">Penicillium atrosanguineum</name>
    <dbReference type="NCBI Taxonomy" id="1132637"/>
    <lineage>
        <taxon>Eukaryota</taxon>
        <taxon>Fungi</taxon>
        <taxon>Dikarya</taxon>
        <taxon>Ascomycota</taxon>
        <taxon>Pezizomycotina</taxon>
        <taxon>Eurotiomycetes</taxon>
        <taxon>Eurotiomycetidae</taxon>
        <taxon>Eurotiales</taxon>
        <taxon>Aspergillaceae</taxon>
        <taxon>Penicillium</taxon>
    </lineage>
</organism>
<dbReference type="Pfam" id="PF13577">
    <property type="entry name" value="SnoaL_4"/>
    <property type="match status" value="1"/>
</dbReference>
<evidence type="ECO:0000313" key="2">
    <source>
        <dbReference type="EMBL" id="KAJ5302816.1"/>
    </source>
</evidence>